<reference evidence="2 3" key="1">
    <citation type="submission" date="2019-03" db="EMBL/GenBank/DDBJ databases">
        <title>Genomic Encyclopedia of Archaeal and Bacterial Type Strains, Phase II (KMG-II): from individual species to whole genera.</title>
        <authorList>
            <person name="Goeker M."/>
        </authorList>
    </citation>
    <scope>NUCLEOTIDE SEQUENCE [LARGE SCALE GENOMIC DNA]</scope>
    <source>
        <strain evidence="2 3">DSM 45499</strain>
    </source>
</reference>
<proteinExistence type="predicted"/>
<organism evidence="2 3">
    <name type="scientific">Actinophytocola oryzae</name>
    <dbReference type="NCBI Taxonomy" id="502181"/>
    <lineage>
        <taxon>Bacteria</taxon>
        <taxon>Bacillati</taxon>
        <taxon>Actinomycetota</taxon>
        <taxon>Actinomycetes</taxon>
        <taxon>Pseudonocardiales</taxon>
        <taxon>Pseudonocardiaceae</taxon>
    </lineage>
</organism>
<evidence type="ECO:0000313" key="2">
    <source>
        <dbReference type="EMBL" id="TDV50914.1"/>
    </source>
</evidence>
<feature type="transmembrane region" description="Helical" evidence="1">
    <location>
        <begin position="48"/>
        <end position="69"/>
    </location>
</feature>
<keyword evidence="1" id="KW-1133">Transmembrane helix</keyword>
<keyword evidence="1" id="KW-0812">Transmembrane</keyword>
<dbReference type="Proteomes" id="UP000294927">
    <property type="component" value="Unassembled WGS sequence"/>
</dbReference>
<comment type="caution">
    <text evidence="2">The sequence shown here is derived from an EMBL/GenBank/DDBJ whole genome shotgun (WGS) entry which is preliminary data.</text>
</comment>
<keyword evidence="1" id="KW-0472">Membrane</keyword>
<feature type="transmembrane region" description="Helical" evidence="1">
    <location>
        <begin position="81"/>
        <end position="102"/>
    </location>
</feature>
<evidence type="ECO:0000256" key="1">
    <source>
        <dbReference type="SAM" id="Phobius"/>
    </source>
</evidence>
<keyword evidence="3" id="KW-1185">Reference proteome</keyword>
<name>A0A4R7VMZ5_9PSEU</name>
<evidence type="ECO:0000313" key="3">
    <source>
        <dbReference type="Proteomes" id="UP000294927"/>
    </source>
</evidence>
<evidence type="ECO:0008006" key="4">
    <source>
        <dbReference type="Google" id="ProtNLM"/>
    </source>
</evidence>
<dbReference type="AlphaFoldDB" id="A0A4R7VMZ5"/>
<dbReference type="OrthoDB" id="5194333at2"/>
<gene>
    <name evidence="2" type="ORF">CLV71_106260</name>
</gene>
<sequence>MPGHKRVAVMSPQTRLALSRRRARGRWRVPKLDAEGESRAVHLHRRQLRLAVAPLVLLFAGILGLPLVFRLFPGLDTVRLLGIPVSWLALAVLPYPALTWLAGWQLRRAERTEDERA</sequence>
<dbReference type="EMBL" id="SOCP01000006">
    <property type="protein sequence ID" value="TDV50914.1"/>
    <property type="molecule type" value="Genomic_DNA"/>
</dbReference>
<accession>A0A4R7VMZ5</accession>
<protein>
    <recommendedName>
        <fullName evidence="4">Solute:sodium symporter small subunit</fullName>
    </recommendedName>
</protein>